<accession>A0A2P2P381</accession>
<dbReference type="EMBL" id="GGEC01068655">
    <property type="protein sequence ID" value="MBX49139.1"/>
    <property type="molecule type" value="Transcribed_RNA"/>
</dbReference>
<proteinExistence type="predicted"/>
<name>A0A2P2P381_RHIMU</name>
<evidence type="ECO:0000313" key="1">
    <source>
        <dbReference type="EMBL" id="MBX49139.1"/>
    </source>
</evidence>
<sequence>MALYLLDLDDLKWLIIETYGYNGGTRWMRNLVNRYSDILCCT</sequence>
<dbReference type="AlphaFoldDB" id="A0A2P2P381"/>
<reference evidence="1" key="1">
    <citation type="submission" date="2018-02" db="EMBL/GenBank/DDBJ databases">
        <title>Rhizophora mucronata_Transcriptome.</title>
        <authorList>
            <person name="Meera S.P."/>
            <person name="Sreeshan A."/>
            <person name="Augustine A."/>
        </authorList>
    </citation>
    <scope>NUCLEOTIDE SEQUENCE</scope>
    <source>
        <tissue evidence="1">Leaf</tissue>
    </source>
</reference>
<organism evidence="1">
    <name type="scientific">Rhizophora mucronata</name>
    <name type="common">Asiatic mangrove</name>
    <dbReference type="NCBI Taxonomy" id="61149"/>
    <lineage>
        <taxon>Eukaryota</taxon>
        <taxon>Viridiplantae</taxon>
        <taxon>Streptophyta</taxon>
        <taxon>Embryophyta</taxon>
        <taxon>Tracheophyta</taxon>
        <taxon>Spermatophyta</taxon>
        <taxon>Magnoliopsida</taxon>
        <taxon>eudicotyledons</taxon>
        <taxon>Gunneridae</taxon>
        <taxon>Pentapetalae</taxon>
        <taxon>rosids</taxon>
        <taxon>fabids</taxon>
        <taxon>Malpighiales</taxon>
        <taxon>Rhizophoraceae</taxon>
        <taxon>Rhizophora</taxon>
    </lineage>
</organism>
<protein>
    <submittedName>
        <fullName evidence="1">Uncharacterized protein</fullName>
    </submittedName>
</protein>